<keyword evidence="4 11" id="KW-0812">Transmembrane</keyword>
<evidence type="ECO:0000256" key="4">
    <source>
        <dbReference type="ARBA" id="ARBA00022692"/>
    </source>
</evidence>
<comment type="caution">
    <text evidence="14">The sequence shown here is derived from an EMBL/GenBank/DDBJ whole genome shotgun (WGS) entry which is preliminary data.</text>
</comment>
<dbReference type="GO" id="GO:0015677">
    <property type="term" value="P:copper ion import"/>
    <property type="evidence" value="ECO:0007669"/>
    <property type="project" value="TreeGrafter"/>
</dbReference>
<feature type="compositionally biased region" description="Basic and acidic residues" evidence="10">
    <location>
        <begin position="255"/>
        <end position="275"/>
    </location>
</feature>
<dbReference type="InterPro" id="IPR011009">
    <property type="entry name" value="Kinase-like_dom_sf"/>
</dbReference>
<evidence type="ECO:0000259" key="12">
    <source>
        <dbReference type="PROSITE" id="PS50011"/>
    </source>
</evidence>
<evidence type="ECO:0000313" key="14">
    <source>
        <dbReference type="EMBL" id="KAI3528140.1"/>
    </source>
</evidence>
<comment type="similarity">
    <text evidence="2">Belongs to the ferric reductase (FRE) family.</text>
</comment>
<evidence type="ECO:0000256" key="6">
    <source>
        <dbReference type="ARBA" id="ARBA00022989"/>
    </source>
</evidence>
<dbReference type="InterPro" id="IPR013112">
    <property type="entry name" value="FAD-bd_8"/>
</dbReference>
<feature type="transmembrane region" description="Helical" evidence="11">
    <location>
        <begin position="626"/>
        <end position="647"/>
    </location>
</feature>
<keyword evidence="3" id="KW-0813">Transport</keyword>
<name>A0A9Q0AW64_9PEZI</name>
<dbReference type="Pfam" id="PF08030">
    <property type="entry name" value="NAD_binding_6"/>
    <property type="match status" value="1"/>
</dbReference>
<dbReference type="InterPro" id="IPR017927">
    <property type="entry name" value="FAD-bd_FR_type"/>
</dbReference>
<dbReference type="GO" id="GO:0004672">
    <property type="term" value="F:protein kinase activity"/>
    <property type="evidence" value="ECO:0007669"/>
    <property type="project" value="InterPro"/>
</dbReference>
<evidence type="ECO:0000256" key="9">
    <source>
        <dbReference type="ARBA" id="ARBA00023136"/>
    </source>
</evidence>
<feature type="region of interest" description="Disordered" evidence="10">
    <location>
        <begin position="244"/>
        <end position="300"/>
    </location>
</feature>
<feature type="domain" description="FAD-binding FR-type" evidence="13">
    <location>
        <begin position="770"/>
        <end position="875"/>
    </location>
</feature>
<evidence type="ECO:0000256" key="10">
    <source>
        <dbReference type="SAM" id="MobiDB-lite"/>
    </source>
</evidence>
<feature type="transmembrane region" description="Helical" evidence="11">
    <location>
        <begin position="659"/>
        <end position="677"/>
    </location>
</feature>
<evidence type="ECO:0000256" key="5">
    <source>
        <dbReference type="ARBA" id="ARBA00022982"/>
    </source>
</evidence>
<gene>
    <name evidence="14" type="ORF">CABS02_15195</name>
</gene>
<keyword evidence="6 11" id="KW-1133">Transmembrane helix</keyword>
<feature type="domain" description="Protein kinase" evidence="12">
    <location>
        <begin position="293"/>
        <end position="589"/>
    </location>
</feature>
<dbReference type="InterPro" id="IPR039261">
    <property type="entry name" value="FNR_nucleotide-bd"/>
</dbReference>
<dbReference type="Pfam" id="PF08022">
    <property type="entry name" value="FAD_binding_8"/>
    <property type="match status" value="1"/>
</dbReference>
<feature type="transmembrane region" description="Helical" evidence="11">
    <location>
        <begin position="184"/>
        <end position="210"/>
    </location>
</feature>
<feature type="transmembrane region" description="Helical" evidence="11">
    <location>
        <begin position="594"/>
        <end position="614"/>
    </location>
</feature>
<dbReference type="GO" id="GO:0005524">
    <property type="term" value="F:ATP binding"/>
    <property type="evidence" value="ECO:0007669"/>
    <property type="project" value="InterPro"/>
</dbReference>
<dbReference type="EMBL" id="SDAQ01000271">
    <property type="protein sequence ID" value="KAI3528140.1"/>
    <property type="molecule type" value="Genomic_DNA"/>
</dbReference>
<sequence length="1131" mass="126570">MEPRRTSSVYSDTFELDDLLLRLTKQADEQHDMVSDILQQENNALYRKLRAARQLWRFIVGLVHGIVELIDQLEELLTKARVKRLVRRESLTAQVGAPLTGMKDDDATSPGYDSEENFKTYAVSRYDQMLLENDKEIDWWWSLLAKIFSWLLLAGYIVFPSTFASLKRSQVLESMGKVGQTVSYWVNDCLIALASVLSGVASIGLAWLWFKWRANYVWVHQHIIIKTQIAIFSNGYNASSAAASDSRARPAAHTAAEKHDRNLPKQTESQKKERVLAAVPERGLPSPKHDNMSDRPSHVEKGSPWKHYQAEFELNDLGGTLTVASRHRKLFHIRELVRTESKEVLEKLRVLRHPNVVEFIQAYMTPTSFHAVFEAMTVSLLHVVECPIYPDEAQLGAIVGQVVDGLSYLEGEGLEHTSIGGGNVLMTDAGVVKIAEQHLCQPLRGHSHRHLTALSHVVQLLMQKYCKETPGIDDLGRWAPDSDGFAFLVAIDSASSVVELQSHPLLRHRDTECLLGLVSLTRVAVFPREYSQALMDWVTASYAICLAGMIVGLAFLNVLSRTGRARKQLAHLMEKYLVYRLLVHRHSLLGPWNAISLLGPTLLLGVNVFCLTFRPSTLLARSGNLALLNMLPLFSGPCLHFTADILAVPFRHYAVFHRWQGRVATILLAGHIISAMGDDKFSVQVSEGASELLMGSIAMVAAATMTFLPFFRRRIYELCLRAHQALACLAAVGLAFHLRSMAGRSWLWLYVYLAVTALITFSQVGLMAFRNKAMGRTFGRAYINHDAGAVRVSIQLSRPLEFEAGQYLLVWMPRVRLLESHPFVVTSWAEAEQDIVDLFIEPRRGFTSSLVRYSHERAVPRLTFLSGPHGVSVPVWDYEAVLMVATGHGIAAQAPYLKKLVYGYNHCRGRTRQIHLVWQVANLDIVHAAESILNPILNDDTLDNGYILEISIFLDTKTQGMSVGDLQTLLPECASDEQIAACAPTHVLSTADAERLINKHLHGGSNRSRGEPTRVKDFGTRARLYVGSPDLTASLWGEASNLFGRTSPDALGNMGDMLVLGTLLVLDDECFLTGFAVSAADATRDVLYDLAGGFRMDDNHPLFSEFQRREDMRQYLRTNVWLRELDYQPTG</sequence>
<keyword evidence="9 11" id="KW-0472">Membrane</keyword>
<dbReference type="GO" id="GO:0006826">
    <property type="term" value="P:iron ion transport"/>
    <property type="evidence" value="ECO:0007669"/>
    <property type="project" value="TreeGrafter"/>
</dbReference>
<dbReference type="Gene3D" id="3.40.50.80">
    <property type="entry name" value="Nucleotide-binding domain of ferredoxin-NADP reductase (FNR) module"/>
    <property type="match status" value="1"/>
</dbReference>
<dbReference type="Pfam" id="PF01794">
    <property type="entry name" value="Ferric_reduct"/>
    <property type="match status" value="1"/>
</dbReference>
<feature type="transmembrane region" description="Helical" evidence="11">
    <location>
        <begin position="139"/>
        <end position="163"/>
    </location>
</feature>
<evidence type="ECO:0000313" key="15">
    <source>
        <dbReference type="Proteomes" id="UP001056436"/>
    </source>
</evidence>
<dbReference type="CDD" id="cd06186">
    <property type="entry name" value="NOX_Duox_like_FAD_NADP"/>
    <property type="match status" value="1"/>
</dbReference>
<dbReference type="PANTHER" id="PTHR32361:SF26">
    <property type="entry name" value="FAD-BINDING 8 DOMAIN-CONTAINING PROTEIN-RELATED"/>
    <property type="match status" value="1"/>
</dbReference>
<keyword evidence="15" id="KW-1185">Reference proteome</keyword>
<dbReference type="GO" id="GO:0005886">
    <property type="term" value="C:plasma membrane"/>
    <property type="evidence" value="ECO:0007669"/>
    <property type="project" value="TreeGrafter"/>
</dbReference>
<dbReference type="PANTHER" id="PTHR32361">
    <property type="entry name" value="FERRIC/CUPRIC REDUCTASE TRANSMEMBRANE COMPONENT"/>
    <property type="match status" value="1"/>
</dbReference>
<comment type="subcellular location">
    <subcellularLocation>
        <location evidence="1">Membrane</location>
        <topology evidence="1">Multi-pass membrane protein</topology>
    </subcellularLocation>
</comment>
<evidence type="ECO:0000256" key="7">
    <source>
        <dbReference type="ARBA" id="ARBA00023002"/>
    </source>
</evidence>
<evidence type="ECO:0000256" key="3">
    <source>
        <dbReference type="ARBA" id="ARBA00022448"/>
    </source>
</evidence>
<evidence type="ECO:0000256" key="8">
    <source>
        <dbReference type="ARBA" id="ARBA00023065"/>
    </source>
</evidence>
<dbReference type="Gene3D" id="1.10.510.10">
    <property type="entry name" value="Transferase(Phosphotransferase) domain 1"/>
    <property type="match status" value="1"/>
</dbReference>
<dbReference type="PROSITE" id="PS50011">
    <property type="entry name" value="PROTEIN_KINASE_DOM"/>
    <property type="match status" value="1"/>
</dbReference>
<proteinExistence type="inferred from homology"/>
<dbReference type="InterPro" id="IPR013130">
    <property type="entry name" value="Fe3_Rdtase_TM_dom"/>
</dbReference>
<keyword evidence="7" id="KW-0560">Oxidoreductase</keyword>
<feature type="transmembrane region" description="Helical" evidence="11">
    <location>
        <begin position="537"/>
        <end position="559"/>
    </location>
</feature>
<accession>A0A9Q0AW64</accession>
<dbReference type="InterPro" id="IPR051410">
    <property type="entry name" value="Ferric/Cupric_Reductase"/>
</dbReference>
<dbReference type="InterPro" id="IPR013121">
    <property type="entry name" value="Fe_red_NAD-bd_6"/>
</dbReference>
<keyword evidence="8" id="KW-0406">Ion transport</keyword>
<evidence type="ECO:0000256" key="11">
    <source>
        <dbReference type="SAM" id="Phobius"/>
    </source>
</evidence>
<dbReference type="GO" id="GO:0000293">
    <property type="term" value="F:ferric-chelate reductase activity"/>
    <property type="evidence" value="ECO:0007669"/>
    <property type="project" value="UniProtKB-ARBA"/>
</dbReference>
<feature type="compositionally biased region" description="Basic and acidic residues" evidence="10">
    <location>
        <begin position="287"/>
        <end position="300"/>
    </location>
</feature>
<dbReference type="OrthoDB" id="4494341at2759"/>
<keyword evidence="5" id="KW-0249">Electron transport</keyword>
<feature type="transmembrane region" description="Helical" evidence="11">
    <location>
        <begin position="692"/>
        <end position="711"/>
    </location>
</feature>
<dbReference type="Pfam" id="PF00069">
    <property type="entry name" value="Pkinase"/>
    <property type="match status" value="1"/>
</dbReference>
<dbReference type="AlphaFoldDB" id="A0A9Q0AW64"/>
<protein>
    <submittedName>
        <fullName evidence="14">FAD-binding domain-containing protein</fullName>
    </submittedName>
</protein>
<dbReference type="InterPro" id="IPR000719">
    <property type="entry name" value="Prot_kinase_dom"/>
</dbReference>
<feature type="transmembrane region" description="Helical" evidence="11">
    <location>
        <begin position="749"/>
        <end position="769"/>
    </location>
</feature>
<evidence type="ECO:0000256" key="1">
    <source>
        <dbReference type="ARBA" id="ARBA00004141"/>
    </source>
</evidence>
<reference evidence="14" key="1">
    <citation type="submission" date="2019-01" db="EMBL/GenBank/DDBJ databases">
        <title>Colletotrichum abscissum LGMF1257.</title>
        <authorList>
            <person name="Baroncelli R."/>
        </authorList>
    </citation>
    <scope>NUCLEOTIDE SEQUENCE</scope>
    <source>
        <strain evidence="14">Ca142</strain>
    </source>
</reference>
<organism evidence="14 15">
    <name type="scientific">Colletotrichum abscissum</name>
    <dbReference type="NCBI Taxonomy" id="1671311"/>
    <lineage>
        <taxon>Eukaryota</taxon>
        <taxon>Fungi</taxon>
        <taxon>Dikarya</taxon>
        <taxon>Ascomycota</taxon>
        <taxon>Pezizomycotina</taxon>
        <taxon>Sordariomycetes</taxon>
        <taxon>Hypocreomycetidae</taxon>
        <taxon>Glomerellales</taxon>
        <taxon>Glomerellaceae</taxon>
        <taxon>Colletotrichum</taxon>
        <taxon>Colletotrichum acutatum species complex</taxon>
    </lineage>
</organism>
<dbReference type="GO" id="GO:0006879">
    <property type="term" value="P:intracellular iron ion homeostasis"/>
    <property type="evidence" value="ECO:0007669"/>
    <property type="project" value="TreeGrafter"/>
</dbReference>
<dbReference type="SUPFAM" id="SSF56112">
    <property type="entry name" value="Protein kinase-like (PK-like)"/>
    <property type="match status" value="1"/>
</dbReference>
<evidence type="ECO:0000256" key="2">
    <source>
        <dbReference type="ARBA" id="ARBA00006278"/>
    </source>
</evidence>
<dbReference type="Proteomes" id="UP001056436">
    <property type="component" value="Unassembled WGS sequence"/>
</dbReference>
<dbReference type="PROSITE" id="PS51384">
    <property type="entry name" value="FAD_FR"/>
    <property type="match status" value="1"/>
</dbReference>
<evidence type="ECO:0000259" key="13">
    <source>
        <dbReference type="PROSITE" id="PS51384"/>
    </source>
</evidence>